<dbReference type="InterPro" id="IPR009908">
    <property type="entry name" value="Methylamine_util_MauE"/>
</dbReference>
<dbReference type="RefSeq" id="WP_095073709.1">
    <property type="nucleotide sequence ID" value="NZ_LT906465.1"/>
</dbReference>
<keyword evidence="3 5" id="KW-1133">Transmembrane helix</keyword>
<dbReference type="NCBIfam" id="NF045576">
    <property type="entry name" value="BT_3928_fam"/>
    <property type="match status" value="1"/>
</dbReference>
<evidence type="ECO:0000313" key="7">
    <source>
        <dbReference type="EMBL" id="SNV50886.1"/>
    </source>
</evidence>
<sequence>MMKAILRYIIALIFIASGFVKAVDTVGFSFKLEEYFSPSVFNMPFMEKFALVIAAFVSGLEIVLGVMLLMKIQLRKTLALLIALCVFFAFLTFYSAYFNVVTDCGCFGDALKMTPWQSFWKDVLLLAGLIGLWLAYKNSGKFEKPAGRIKSPILWMTVFLTTFIICWGIKNEPLVDFRDYKIGTDIRLEKQKIEQNPSEYKTFYILKNKSTGEERKVSSDDFVSDKKLWEQGTPWEIQKDKTTSEIVKKGYESEISKFRIDDEKGNDITSQILNAQEAVLVFSYKPQALTNEEIQNAENAVSGKPFVYGVSTNPNTFTRIPNATMDGTAIKTIARSNPFILVLNKGKIVEKIPAQDFK</sequence>
<keyword evidence="2 5" id="KW-0812">Transmembrane</keyword>
<dbReference type="GO" id="GO:0030416">
    <property type="term" value="P:methylamine metabolic process"/>
    <property type="evidence" value="ECO:0007669"/>
    <property type="project" value="InterPro"/>
</dbReference>
<evidence type="ECO:0000313" key="8">
    <source>
        <dbReference type="Proteomes" id="UP000215196"/>
    </source>
</evidence>
<evidence type="ECO:0000256" key="4">
    <source>
        <dbReference type="ARBA" id="ARBA00023136"/>
    </source>
</evidence>
<evidence type="ECO:0000259" key="6">
    <source>
        <dbReference type="Pfam" id="PF07291"/>
    </source>
</evidence>
<dbReference type="KEGG" id="ctak:4412677_02524"/>
<feature type="transmembrane region" description="Helical" evidence="5">
    <location>
        <begin position="118"/>
        <end position="136"/>
    </location>
</feature>
<keyword evidence="8" id="KW-1185">Reference proteome</keyword>
<feature type="transmembrane region" description="Helical" evidence="5">
    <location>
        <begin position="152"/>
        <end position="170"/>
    </location>
</feature>
<evidence type="ECO:0000256" key="5">
    <source>
        <dbReference type="SAM" id="Phobius"/>
    </source>
</evidence>
<name>A0A239XXK2_9FLAO</name>
<reference evidence="7 8" key="1">
    <citation type="submission" date="2017-06" db="EMBL/GenBank/DDBJ databases">
        <authorList>
            <consortium name="Pathogen Informatics"/>
        </authorList>
    </citation>
    <scope>NUCLEOTIDE SEQUENCE [LARGE SCALE GENOMIC DNA]</scope>
    <source>
        <strain evidence="7 8">NCTC13490</strain>
    </source>
</reference>
<gene>
    <name evidence="7" type="ORF">SAMEA4412677_02524</name>
</gene>
<accession>A0A239XXK2</accession>
<dbReference type="EMBL" id="LT906465">
    <property type="protein sequence ID" value="SNV50886.1"/>
    <property type="molecule type" value="Genomic_DNA"/>
</dbReference>
<dbReference type="AlphaFoldDB" id="A0A239XXK2"/>
<keyword evidence="4 5" id="KW-0472">Membrane</keyword>
<feature type="transmembrane region" description="Helical" evidence="5">
    <location>
        <begin position="77"/>
        <end position="98"/>
    </location>
</feature>
<organism evidence="7 8">
    <name type="scientific">Chryseobacterium taklimakanense</name>
    <dbReference type="NCBI Taxonomy" id="536441"/>
    <lineage>
        <taxon>Bacteria</taxon>
        <taxon>Pseudomonadati</taxon>
        <taxon>Bacteroidota</taxon>
        <taxon>Flavobacteriia</taxon>
        <taxon>Flavobacteriales</taxon>
        <taxon>Weeksellaceae</taxon>
        <taxon>Chryseobacterium group</taxon>
        <taxon>Chryseobacterium</taxon>
    </lineage>
</organism>
<protein>
    <recommendedName>
        <fullName evidence="6">Methylamine utilisation protein MauE domain-containing protein</fullName>
    </recommendedName>
</protein>
<dbReference type="Proteomes" id="UP000215196">
    <property type="component" value="Chromosome 1"/>
</dbReference>
<evidence type="ECO:0000256" key="1">
    <source>
        <dbReference type="ARBA" id="ARBA00004141"/>
    </source>
</evidence>
<evidence type="ECO:0000256" key="2">
    <source>
        <dbReference type="ARBA" id="ARBA00022692"/>
    </source>
</evidence>
<feature type="transmembrane region" description="Helical" evidence="5">
    <location>
        <begin position="49"/>
        <end position="70"/>
    </location>
</feature>
<feature type="domain" description="Methylamine utilisation protein MauE" evidence="6">
    <location>
        <begin position="4"/>
        <end position="133"/>
    </location>
</feature>
<proteinExistence type="predicted"/>
<evidence type="ECO:0000256" key="3">
    <source>
        <dbReference type="ARBA" id="ARBA00022989"/>
    </source>
</evidence>
<dbReference type="Pfam" id="PF07291">
    <property type="entry name" value="MauE"/>
    <property type="match status" value="1"/>
</dbReference>
<comment type="subcellular location">
    <subcellularLocation>
        <location evidence="1">Membrane</location>
        <topology evidence="1">Multi-pass membrane protein</topology>
    </subcellularLocation>
</comment>
<dbReference type="GO" id="GO:0016020">
    <property type="term" value="C:membrane"/>
    <property type="evidence" value="ECO:0007669"/>
    <property type="project" value="UniProtKB-SubCell"/>
</dbReference>